<gene>
    <name evidence="11" type="ORF">JXQ802_LOCUS1120</name>
    <name evidence="10" type="ORF">PYM288_LOCUS600</name>
</gene>
<keyword evidence="6" id="KW-0675">Receptor</keyword>
<evidence type="ECO:0000313" key="12">
    <source>
        <dbReference type="Proteomes" id="UP000663854"/>
    </source>
</evidence>
<evidence type="ECO:0000256" key="5">
    <source>
        <dbReference type="ARBA" id="ARBA00023136"/>
    </source>
</evidence>
<dbReference type="InterPro" id="IPR000276">
    <property type="entry name" value="GPCR_Rhodpsn"/>
</dbReference>
<dbReference type="Proteomes" id="UP000663854">
    <property type="component" value="Unassembled WGS sequence"/>
</dbReference>
<dbReference type="PROSITE" id="PS50262">
    <property type="entry name" value="G_PROTEIN_RECEP_F1_2"/>
    <property type="match status" value="1"/>
</dbReference>
<keyword evidence="3 8" id="KW-1133">Transmembrane helix</keyword>
<evidence type="ECO:0000256" key="3">
    <source>
        <dbReference type="ARBA" id="ARBA00022989"/>
    </source>
</evidence>
<reference evidence="10" key="1">
    <citation type="submission" date="2021-02" db="EMBL/GenBank/DDBJ databases">
        <authorList>
            <person name="Nowell W R."/>
        </authorList>
    </citation>
    <scope>NUCLEOTIDE SEQUENCE</scope>
</reference>
<keyword evidence="4" id="KW-0297">G-protein coupled receptor</keyword>
<keyword evidence="5 8" id="KW-0472">Membrane</keyword>
<dbReference type="GO" id="GO:0004930">
    <property type="term" value="F:G protein-coupled receptor activity"/>
    <property type="evidence" value="ECO:0007669"/>
    <property type="project" value="UniProtKB-KW"/>
</dbReference>
<dbReference type="PANTHER" id="PTHR24243">
    <property type="entry name" value="G-PROTEIN COUPLED RECEPTOR"/>
    <property type="match status" value="1"/>
</dbReference>
<feature type="transmembrane region" description="Helical" evidence="8">
    <location>
        <begin position="506"/>
        <end position="526"/>
    </location>
</feature>
<evidence type="ECO:0000313" key="10">
    <source>
        <dbReference type="EMBL" id="CAF0726163.1"/>
    </source>
</evidence>
<dbReference type="Pfam" id="PF00001">
    <property type="entry name" value="7tm_1"/>
    <property type="match status" value="1"/>
</dbReference>
<comment type="caution">
    <text evidence="10">The sequence shown here is derived from an EMBL/GenBank/DDBJ whole genome shotgun (WGS) entry which is preliminary data.</text>
</comment>
<feature type="transmembrane region" description="Helical" evidence="8">
    <location>
        <begin position="110"/>
        <end position="136"/>
    </location>
</feature>
<feature type="domain" description="G-protein coupled receptors family 1 profile" evidence="9">
    <location>
        <begin position="127"/>
        <end position="523"/>
    </location>
</feature>
<accession>A0A813MTZ4</accession>
<evidence type="ECO:0000256" key="6">
    <source>
        <dbReference type="ARBA" id="ARBA00023170"/>
    </source>
</evidence>
<evidence type="ECO:0000256" key="1">
    <source>
        <dbReference type="ARBA" id="ARBA00004141"/>
    </source>
</evidence>
<evidence type="ECO:0000256" key="7">
    <source>
        <dbReference type="ARBA" id="ARBA00023224"/>
    </source>
</evidence>
<evidence type="ECO:0000256" key="4">
    <source>
        <dbReference type="ARBA" id="ARBA00023040"/>
    </source>
</evidence>
<evidence type="ECO:0000256" key="8">
    <source>
        <dbReference type="SAM" id="Phobius"/>
    </source>
</evidence>
<dbReference type="CDD" id="cd00637">
    <property type="entry name" value="7tm_classA_rhodopsin-like"/>
    <property type="match status" value="1"/>
</dbReference>
<evidence type="ECO:0000256" key="2">
    <source>
        <dbReference type="ARBA" id="ARBA00022692"/>
    </source>
</evidence>
<evidence type="ECO:0000259" key="9">
    <source>
        <dbReference type="PROSITE" id="PS50262"/>
    </source>
</evidence>
<evidence type="ECO:0000313" key="13">
    <source>
        <dbReference type="Proteomes" id="UP000663870"/>
    </source>
</evidence>
<keyword evidence="7" id="KW-0807">Transducer</keyword>
<dbReference type="PRINTS" id="PR00237">
    <property type="entry name" value="GPCRRHODOPSN"/>
</dbReference>
<feature type="transmembrane region" description="Helical" evidence="8">
    <location>
        <begin position="276"/>
        <end position="303"/>
    </location>
</feature>
<dbReference type="AlphaFoldDB" id="A0A813MTZ4"/>
<feature type="transmembrane region" description="Helical" evidence="8">
    <location>
        <begin position="437"/>
        <end position="457"/>
    </location>
</feature>
<name>A0A813MTZ4_9BILA</name>
<feature type="transmembrane region" description="Helical" evidence="8">
    <location>
        <begin position="235"/>
        <end position="256"/>
    </location>
</feature>
<dbReference type="GO" id="GO:0005886">
    <property type="term" value="C:plasma membrane"/>
    <property type="evidence" value="ECO:0007669"/>
    <property type="project" value="TreeGrafter"/>
</dbReference>
<keyword evidence="2 8" id="KW-0812">Transmembrane</keyword>
<sequence length="627" mass="72677">MEEIMRVENNLKANNVSSFLFASYSSTLIMQCEQLLSIVLNRTSFSNNQQLTPPYIRQLLARQNLTLRLPKTMPECILELSRLMNSTNEFDISNKKAQQTYDIQERSRSLLVFVFLIAFVSLISIIGNLCLAKVIYSKRFRLLQTDRIVLCLALSELCLVLIDSPTEIYRFLSYSFSQTWLCRFHTFFESLFSSCIIFYHLLGALDRFVYIHGHALSDESSLKWCRQISTKSGSIILLILPILCSLPIAICNLLQAHVLRTSPRMKICIVQYTHGVLISFLIFFYILPLLFSFFLHAQLIYFIRAKHQRLYLTKGKTSNRLLMNRNSTLASQMIVQKKRQGQNQNVCMNNPQVLQSKRISTKSLNRNITMSNNDTNANAVGVINTLTTASQRTGKNNISGSSASNRSSTRTSFASPVSSTLHYASTIRANANAKRTVVLLVLLLSFYVLCWAPYNIYTWHRAYQLTTKTQKQTLSNHTLPFDFNQTIASFTYNVHADLRRFIFINYFLYLLSMISMCFSFIFYFSLNKQARHEFSRIIPCVCPRITIHCTGKQRQQYPKQEYQGARCLRYHTKYENNYQQHNQILSFPQDNNQRVKSTKYDRYPIAIPPTSILKQNNEKRKYFSAII</sequence>
<comment type="subcellular location">
    <subcellularLocation>
        <location evidence="1">Membrane</location>
        <topology evidence="1">Multi-pass membrane protein</topology>
    </subcellularLocation>
</comment>
<dbReference type="EMBL" id="CAJNOL010000012">
    <property type="protein sequence ID" value="CAF0740980.1"/>
    <property type="molecule type" value="Genomic_DNA"/>
</dbReference>
<evidence type="ECO:0000313" key="11">
    <source>
        <dbReference type="EMBL" id="CAF0740980.1"/>
    </source>
</evidence>
<dbReference type="PANTHER" id="PTHR24243:SF224">
    <property type="entry name" value="G-PROTEIN COUPLED RECEPTOR 19-RELATED"/>
    <property type="match status" value="1"/>
</dbReference>
<protein>
    <recommendedName>
        <fullName evidence="9">G-protein coupled receptors family 1 profile domain-containing protein</fullName>
    </recommendedName>
</protein>
<keyword evidence="13" id="KW-1185">Reference proteome</keyword>
<proteinExistence type="predicted"/>
<organism evidence="10 12">
    <name type="scientific">Rotaria sordida</name>
    <dbReference type="NCBI Taxonomy" id="392033"/>
    <lineage>
        <taxon>Eukaryota</taxon>
        <taxon>Metazoa</taxon>
        <taxon>Spiralia</taxon>
        <taxon>Gnathifera</taxon>
        <taxon>Rotifera</taxon>
        <taxon>Eurotatoria</taxon>
        <taxon>Bdelloidea</taxon>
        <taxon>Philodinida</taxon>
        <taxon>Philodinidae</taxon>
        <taxon>Rotaria</taxon>
    </lineage>
</organism>
<dbReference type="Proteomes" id="UP000663870">
    <property type="component" value="Unassembled WGS sequence"/>
</dbReference>
<dbReference type="Gene3D" id="1.20.1070.10">
    <property type="entry name" value="Rhodopsin 7-helix transmembrane proteins"/>
    <property type="match status" value="1"/>
</dbReference>
<dbReference type="InterPro" id="IPR017452">
    <property type="entry name" value="GPCR_Rhodpsn_7TM"/>
</dbReference>
<dbReference type="EMBL" id="CAJNOH010000002">
    <property type="protein sequence ID" value="CAF0726163.1"/>
    <property type="molecule type" value="Genomic_DNA"/>
</dbReference>
<dbReference type="SUPFAM" id="SSF81321">
    <property type="entry name" value="Family A G protein-coupled receptor-like"/>
    <property type="match status" value="1"/>
</dbReference>